<feature type="compositionally biased region" description="Polar residues" evidence="2">
    <location>
        <begin position="235"/>
        <end position="247"/>
    </location>
</feature>
<proteinExistence type="predicted"/>
<feature type="coiled-coil region" evidence="1">
    <location>
        <begin position="344"/>
        <end position="371"/>
    </location>
</feature>
<name>A7EQ62_SCLS1</name>
<dbReference type="PANTHER" id="PTHR42032:SF1">
    <property type="entry name" value="YALI0E30679P"/>
    <property type="match status" value="1"/>
</dbReference>
<evidence type="ECO:0000256" key="2">
    <source>
        <dbReference type="SAM" id="MobiDB-lite"/>
    </source>
</evidence>
<sequence>MIVAVIYTGEIATCYYYSTFRFPSRSTQKFKAPGNMVEENLNNNNNINNVTNTRSTSPNATNAANANTNTSPRRKTSTIPEDEPTATLNRRRSNRPSTDGIPSSGNRRRSSTFSEYSLNEFNKSLRDSTDDILFPKPCDMKDESNHDNSPWDSAPLAFALLPAIGGLFFTNGSSVITDIMLLGFAAILLNWSVRVPWDWYHSAQKIRKRGEYHEEIIREEENGDEGVMDSTAENLQATSDQNPNPQSKTERRHSAHETATNELFIHELLAFISCFISPIVGAYILHSIRSQLSRPSEGLVSNYNLTIFLLASELRPMAHLVRLLRARTLHLQRVVNSNPYDDSIGKTSEHIQELVQRLEKLETRASNVDISAGNAPEPLLNEKQSAILTTEVRRTMQPDLDALNRAVRRYEKRATLQSFQTESRLLDLEARLNDAISLAAAAANNSQRRSALGIVFDWIASAMTFPLQAFGTIASLPFKTLLSVVNYIQFLLGGQIQTEKPKRNSNGRYAPHAKVSDRVQGKLRR</sequence>
<dbReference type="OMA" id="RLPWEWY"/>
<dbReference type="EMBL" id="CH476629">
    <property type="protein sequence ID" value="EDO04978.1"/>
    <property type="molecule type" value="Genomic_DNA"/>
</dbReference>
<feature type="compositionally biased region" description="Basic and acidic residues" evidence="2">
    <location>
        <begin position="514"/>
        <end position="525"/>
    </location>
</feature>
<dbReference type="InParanoid" id="A7EQ62"/>
<dbReference type="GeneID" id="5488151"/>
<reference evidence="4" key="1">
    <citation type="journal article" date="2011" name="PLoS Genet.">
        <title>Genomic analysis of the necrotrophic fungal pathogens Sclerotinia sclerotiorum and Botrytis cinerea.</title>
        <authorList>
            <person name="Amselem J."/>
            <person name="Cuomo C.A."/>
            <person name="van Kan J.A."/>
            <person name="Viaud M."/>
            <person name="Benito E.P."/>
            <person name="Couloux A."/>
            <person name="Coutinho P.M."/>
            <person name="de Vries R.P."/>
            <person name="Dyer P.S."/>
            <person name="Fillinger S."/>
            <person name="Fournier E."/>
            <person name="Gout L."/>
            <person name="Hahn M."/>
            <person name="Kohn L."/>
            <person name="Lapalu N."/>
            <person name="Plummer K.M."/>
            <person name="Pradier J.M."/>
            <person name="Quevillon E."/>
            <person name="Sharon A."/>
            <person name="Simon A."/>
            <person name="ten Have A."/>
            <person name="Tudzynski B."/>
            <person name="Tudzynski P."/>
            <person name="Wincker P."/>
            <person name="Andrew M."/>
            <person name="Anthouard V."/>
            <person name="Beever R.E."/>
            <person name="Beffa R."/>
            <person name="Benoit I."/>
            <person name="Bouzid O."/>
            <person name="Brault B."/>
            <person name="Chen Z."/>
            <person name="Choquer M."/>
            <person name="Collemare J."/>
            <person name="Cotton P."/>
            <person name="Danchin E.G."/>
            <person name="Da Silva C."/>
            <person name="Gautier A."/>
            <person name="Giraud C."/>
            <person name="Giraud T."/>
            <person name="Gonzalez C."/>
            <person name="Grossetete S."/>
            <person name="Guldener U."/>
            <person name="Henrissat B."/>
            <person name="Howlett B.J."/>
            <person name="Kodira C."/>
            <person name="Kretschmer M."/>
            <person name="Lappartient A."/>
            <person name="Leroch M."/>
            <person name="Levis C."/>
            <person name="Mauceli E."/>
            <person name="Neuveglise C."/>
            <person name="Oeser B."/>
            <person name="Pearson M."/>
            <person name="Poulain J."/>
            <person name="Poussereau N."/>
            <person name="Quesneville H."/>
            <person name="Rascle C."/>
            <person name="Schumacher J."/>
            <person name="Segurens B."/>
            <person name="Sexton A."/>
            <person name="Silva E."/>
            <person name="Sirven C."/>
            <person name="Soanes D.M."/>
            <person name="Talbot N.J."/>
            <person name="Templeton M."/>
            <person name="Yandava C."/>
            <person name="Yarden O."/>
            <person name="Zeng Q."/>
            <person name="Rollins J.A."/>
            <person name="Lebrun M.H."/>
            <person name="Dickman M."/>
        </authorList>
    </citation>
    <scope>NUCLEOTIDE SEQUENCE [LARGE SCALE GENOMIC DNA]</scope>
    <source>
        <strain evidence="4">ATCC 18683 / 1980 / Ss-1</strain>
    </source>
</reference>
<evidence type="ECO:0000313" key="3">
    <source>
        <dbReference type="EMBL" id="EDO04978.1"/>
    </source>
</evidence>
<dbReference type="RefSeq" id="XP_001592015.1">
    <property type="nucleotide sequence ID" value="XM_001591965.1"/>
</dbReference>
<keyword evidence="1" id="KW-0175">Coiled coil</keyword>
<keyword evidence="4" id="KW-1185">Reference proteome</keyword>
<dbReference type="HOGENOM" id="CLU_025640_2_0_1"/>
<feature type="compositionally biased region" description="Polar residues" evidence="2">
    <location>
        <begin position="95"/>
        <end position="113"/>
    </location>
</feature>
<gene>
    <name evidence="3" type="ORF">SS1G_07462</name>
</gene>
<dbReference type="eggNOG" id="ENOG502RXR7">
    <property type="taxonomic scope" value="Eukaryota"/>
</dbReference>
<dbReference type="AlphaFoldDB" id="A7EQ62"/>
<feature type="region of interest" description="Disordered" evidence="2">
    <location>
        <begin position="501"/>
        <end position="525"/>
    </location>
</feature>
<organism evidence="3 4">
    <name type="scientific">Sclerotinia sclerotiorum (strain ATCC 18683 / 1980 / Ss-1)</name>
    <name type="common">White mold</name>
    <name type="synonym">Whetzelinia sclerotiorum</name>
    <dbReference type="NCBI Taxonomy" id="665079"/>
    <lineage>
        <taxon>Eukaryota</taxon>
        <taxon>Fungi</taxon>
        <taxon>Dikarya</taxon>
        <taxon>Ascomycota</taxon>
        <taxon>Pezizomycotina</taxon>
        <taxon>Leotiomycetes</taxon>
        <taxon>Helotiales</taxon>
        <taxon>Sclerotiniaceae</taxon>
        <taxon>Sclerotinia</taxon>
    </lineage>
</organism>
<evidence type="ECO:0000256" key="1">
    <source>
        <dbReference type="SAM" id="Coils"/>
    </source>
</evidence>
<accession>A7EQ62</accession>
<feature type="region of interest" description="Disordered" evidence="2">
    <location>
        <begin position="40"/>
        <end position="113"/>
    </location>
</feature>
<dbReference type="KEGG" id="ssl:SS1G_07462"/>
<dbReference type="Proteomes" id="UP000001312">
    <property type="component" value="Unassembled WGS sequence"/>
</dbReference>
<protein>
    <submittedName>
        <fullName evidence="3">Uncharacterized protein</fullName>
    </submittedName>
</protein>
<dbReference type="PANTHER" id="PTHR42032">
    <property type="entry name" value="YALI0E30679P"/>
    <property type="match status" value="1"/>
</dbReference>
<evidence type="ECO:0000313" key="4">
    <source>
        <dbReference type="Proteomes" id="UP000001312"/>
    </source>
</evidence>
<feature type="region of interest" description="Disordered" evidence="2">
    <location>
        <begin position="235"/>
        <end position="255"/>
    </location>
</feature>
<feature type="compositionally biased region" description="Low complexity" evidence="2">
    <location>
        <begin position="40"/>
        <end position="71"/>
    </location>
</feature>